<evidence type="ECO:0000313" key="8">
    <source>
        <dbReference type="EMBL" id="UNP30128.1"/>
    </source>
</evidence>
<dbReference type="Proteomes" id="UP000829194">
    <property type="component" value="Chromosome"/>
</dbReference>
<feature type="transmembrane region" description="Helical" evidence="7">
    <location>
        <begin position="282"/>
        <end position="309"/>
    </location>
</feature>
<evidence type="ECO:0000256" key="6">
    <source>
        <dbReference type="SAM" id="MobiDB-lite"/>
    </source>
</evidence>
<evidence type="ECO:0000256" key="1">
    <source>
        <dbReference type="ARBA" id="ARBA00004651"/>
    </source>
</evidence>
<feature type="transmembrane region" description="Helical" evidence="7">
    <location>
        <begin position="135"/>
        <end position="160"/>
    </location>
</feature>
<proteinExistence type="predicted"/>
<dbReference type="InterPro" id="IPR017039">
    <property type="entry name" value="Virul_fac_BrkB"/>
</dbReference>
<feature type="transmembrane region" description="Helical" evidence="7">
    <location>
        <begin position="249"/>
        <end position="270"/>
    </location>
</feature>
<dbReference type="EMBL" id="CP093547">
    <property type="protein sequence ID" value="UNP30128.1"/>
    <property type="molecule type" value="Genomic_DNA"/>
</dbReference>
<accession>A0ABY3XEX8</accession>
<dbReference type="PIRSF" id="PIRSF035875">
    <property type="entry name" value="RNase_BN"/>
    <property type="match status" value="1"/>
</dbReference>
<feature type="compositionally biased region" description="Low complexity" evidence="6">
    <location>
        <begin position="19"/>
        <end position="30"/>
    </location>
</feature>
<comment type="subcellular location">
    <subcellularLocation>
        <location evidence="1">Cell membrane</location>
        <topology evidence="1">Multi-pass membrane protein</topology>
    </subcellularLocation>
</comment>
<evidence type="ECO:0000256" key="4">
    <source>
        <dbReference type="ARBA" id="ARBA00022989"/>
    </source>
</evidence>
<keyword evidence="9" id="KW-1185">Reference proteome</keyword>
<evidence type="ECO:0000313" key="9">
    <source>
        <dbReference type="Proteomes" id="UP000829194"/>
    </source>
</evidence>
<evidence type="ECO:0000256" key="2">
    <source>
        <dbReference type="ARBA" id="ARBA00022475"/>
    </source>
</evidence>
<protein>
    <submittedName>
        <fullName evidence="8">YihY/virulence factor BrkB family protein</fullName>
    </submittedName>
</protein>
<evidence type="ECO:0000256" key="3">
    <source>
        <dbReference type="ARBA" id="ARBA00022692"/>
    </source>
</evidence>
<name>A0ABY3XEX8_9GAMM</name>
<keyword evidence="2" id="KW-1003">Cell membrane</keyword>
<evidence type="ECO:0000256" key="7">
    <source>
        <dbReference type="SAM" id="Phobius"/>
    </source>
</evidence>
<sequence>MPSNPDSLPAHHDAPRSDPPAADAGRAGSGASEFAHDAMQRIHALQARLEQSWPGKFAQRFVDYDILALAAALSFYTLLSLAPLILMVLWLTTALYPSAQEEFFRQIGLLAGSQVESTARLIVANAENRPGTGSLAALLGTIALLVGASAVFGQLQAALNRVFRSDAKRLGGLMAWLRKRLLSFGMVISVGFLLVVSMAVQAALQLLIAYVPDLLPVFAAVASFLLYALVFAAMYRWLPDRPVSRGRALFGGALTSGMFMLGRSAIGLYLGQASLGTAYGPAGGLVIMLVWMYYCAVVFLVGALITAMLDEHARVRRRLAQERSAAGLEG</sequence>
<dbReference type="NCBIfam" id="TIGR00765">
    <property type="entry name" value="yihY_not_rbn"/>
    <property type="match status" value="1"/>
</dbReference>
<keyword evidence="3 7" id="KW-0812">Transmembrane</keyword>
<dbReference type="PANTHER" id="PTHR30213:SF1">
    <property type="entry name" value="INNER MEMBRANE PROTEIN YHJD"/>
    <property type="match status" value="1"/>
</dbReference>
<gene>
    <name evidence="8" type="ORF">MOV92_02285</name>
</gene>
<dbReference type="RefSeq" id="WP_235111981.1">
    <property type="nucleotide sequence ID" value="NZ_JBHTNG010000093.1"/>
</dbReference>
<dbReference type="Pfam" id="PF03631">
    <property type="entry name" value="Virul_fac_BrkB"/>
    <property type="match status" value="1"/>
</dbReference>
<evidence type="ECO:0000256" key="5">
    <source>
        <dbReference type="ARBA" id="ARBA00023136"/>
    </source>
</evidence>
<reference evidence="8 9" key="1">
    <citation type="submission" date="2022-03" db="EMBL/GenBank/DDBJ databases">
        <title>Complete genome sequence of Lysobacter capsici VKM B-2533 and Lysobacter gummosus 10.1.1, promising sources of lytic agents.</title>
        <authorList>
            <person name="Tarlachkov S.V."/>
            <person name="Kudryakova I.V."/>
            <person name="Afoshin A.S."/>
            <person name="Leontyevskaya E.A."/>
            <person name="Leontyevskaya N.V."/>
        </authorList>
    </citation>
    <scope>NUCLEOTIDE SEQUENCE [LARGE SCALE GENOMIC DNA]</scope>
    <source>
        <strain evidence="8 9">10.1.1</strain>
    </source>
</reference>
<organism evidence="8 9">
    <name type="scientific">Lysobacter gummosus</name>
    <dbReference type="NCBI Taxonomy" id="262324"/>
    <lineage>
        <taxon>Bacteria</taxon>
        <taxon>Pseudomonadati</taxon>
        <taxon>Pseudomonadota</taxon>
        <taxon>Gammaproteobacteria</taxon>
        <taxon>Lysobacterales</taxon>
        <taxon>Lysobacteraceae</taxon>
        <taxon>Lysobacter</taxon>
    </lineage>
</organism>
<dbReference type="PANTHER" id="PTHR30213">
    <property type="entry name" value="INNER MEMBRANE PROTEIN YHJD"/>
    <property type="match status" value="1"/>
</dbReference>
<keyword evidence="5 7" id="KW-0472">Membrane</keyword>
<keyword evidence="4 7" id="KW-1133">Transmembrane helix</keyword>
<feature type="transmembrane region" description="Helical" evidence="7">
    <location>
        <begin position="66"/>
        <end position="91"/>
    </location>
</feature>
<feature type="transmembrane region" description="Helical" evidence="7">
    <location>
        <begin position="214"/>
        <end position="237"/>
    </location>
</feature>
<feature type="region of interest" description="Disordered" evidence="6">
    <location>
        <begin position="1"/>
        <end position="30"/>
    </location>
</feature>
<feature type="transmembrane region" description="Helical" evidence="7">
    <location>
        <begin position="181"/>
        <end position="208"/>
    </location>
</feature>